<dbReference type="PROSITE" id="PS50082">
    <property type="entry name" value="WD_REPEATS_2"/>
    <property type="match status" value="1"/>
</dbReference>
<dbReference type="InterPro" id="IPR036322">
    <property type="entry name" value="WD40_repeat_dom_sf"/>
</dbReference>
<dbReference type="SMART" id="SM00320">
    <property type="entry name" value="WD40"/>
    <property type="match status" value="2"/>
</dbReference>
<dbReference type="SUPFAM" id="SSF50978">
    <property type="entry name" value="WD40 repeat-like"/>
    <property type="match status" value="1"/>
</dbReference>
<keyword evidence="3" id="KW-0677">Repeat</keyword>
<organism evidence="6 7">
    <name type="scientific">Plasmodium falciparum Tanzania</name>
    <name type="common">2000708</name>
    <dbReference type="NCBI Taxonomy" id="1036725"/>
    <lineage>
        <taxon>Eukaryota</taxon>
        <taxon>Sar</taxon>
        <taxon>Alveolata</taxon>
        <taxon>Apicomplexa</taxon>
        <taxon>Aconoidasida</taxon>
        <taxon>Haemosporida</taxon>
        <taxon>Plasmodiidae</taxon>
        <taxon>Plasmodium</taxon>
        <taxon>Plasmodium (Laverania)</taxon>
    </lineage>
</organism>
<dbReference type="Gene3D" id="2.130.10.10">
    <property type="entry name" value="YVTN repeat-like/Quinoprotein amine dehydrogenase"/>
    <property type="match status" value="1"/>
</dbReference>
<evidence type="ECO:0000256" key="5">
    <source>
        <dbReference type="PROSITE-ProRule" id="PRU00221"/>
    </source>
</evidence>
<proteinExistence type="predicted"/>
<feature type="repeat" description="WD" evidence="5">
    <location>
        <begin position="111"/>
        <end position="144"/>
    </location>
</feature>
<name>A0A024W2Y6_PLAFA</name>
<keyword evidence="2 5" id="KW-0853">WD repeat</keyword>
<dbReference type="GO" id="GO:0045943">
    <property type="term" value="P:positive regulation of transcription by RNA polymerase I"/>
    <property type="evidence" value="ECO:0007669"/>
    <property type="project" value="TreeGrafter"/>
</dbReference>
<dbReference type="Proteomes" id="UP000030708">
    <property type="component" value="Unassembled WGS sequence"/>
</dbReference>
<dbReference type="eggNOG" id="KOG0273">
    <property type="taxonomic scope" value="Eukaryota"/>
</dbReference>
<sequence length="464" mass="55282">MSFFPPVELIRKKNKLIKVNNDYSFEFNVLKSGKEKASIKSISICSIYIAIAYNNTIIFNNLKGEQLDKKYQCRENVSKLKFRDEKMLGVGLENGEIELIGMFCYDRIKTFKGHKSSINDLIFSNNFQSLYTCSRDFTIKIWNIWQGICEHTIDYHMDNITSLILYNNNDTDYLISSSYDGFIYFYDIIKKKHTNKLEIQEPIECIYIFEKEYLILSVRNVIKFYSITNFKYIKDIVISTKTIFYINSFKKYIVASSLDMSIYFIDPFYKNTEEIKIVCIVNYSNHPKSFEIYNDIIALGEIDGTWSIELYHKKEKLHKNKKKSKFNKIYYEDEKFVYTDNNVNLMIKKFKYNDALMYIIKNDPQSTMSLLDYFSKHKVLTAACRTFCVDRAISILIFLRKKFVVDVLMFEFFFSFFSANKWILTTKDKRILEELQLLKKGFLNVKRYMKYYNHLKDIADCLRN</sequence>
<dbReference type="GO" id="GO:0006364">
    <property type="term" value="P:rRNA processing"/>
    <property type="evidence" value="ECO:0007669"/>
    <property type="project" value="TreeGrafter"/>
</dbReference>
<accession>A0A024W2Y6</accession>
<evidence type="ECO:0000256" key="3">
    <source>
        <dbReference type="ARBA" id="ARBA00022737"/>
    </source>
</evidence>
<dbReference type="PROSITE" id="PS00678">
    <property type="entry name" value="WD_REPEATS_1"/>
    <property type="match status" value="1"/>
</dbReference>
<evidence type="ECO:0000313" key="7">
    <source>
        <dbReference type="Proteomes" id="UP000030708"/>
    </source>
</evidence>
<dbReference type="InterPro" id="IPR019775">
    <property type="entry name" value="WD40_repeat_CS"/>
</dbReference>
<reference evidence="6 7" key="1">
    <citation type="submission" date="2013-02" db="EMBL/GenBank/DDBJ databases">
        <title>The Genome Annotation of Plasmodium falciparum Tanzania (2000708).</title>
        <authorList>
            <consortium name="The Broad Institute Genome Sequencing Platform"/>
            <consortium name="The Broad Institute Genome Sequencing Center for Infectious Disease"/>
            <person name="Neafsey D."/>
            <person name="Hoffman S."/>
            <person name="Volkman S."/>
            <person name="Rosenthal P."/>
            <person name="Walker B."/>
            <person name="Young S.K."/>
            <person name="Zeng Q."/>
            <person name="Gargeya S."/>
            <person name="Fitzgerald M."/>
            <person name="Haas B."/>
            <person name="Abouelleil A."/>
            <person name="Allen A.W."/>
            <person name="Alvarado L."/>
            <person name="Arachchi H.M."/>
            <person name="Berlin A.M."/>
            <person name="Chapman S.B."/>
            <person name="Gainer-Dewar J."/>
            <person name="Goldberg J."/>
            <person name="Griggs A."/>
            <person name="Gujja S."/>
            <person name="Hansen M."/>
            <person name="Howarth C."/>
            <person name="Imamovic A."/>
            <person name="Ireland A."/>
            <person name="Larimer J."/>
            <person name="McCowan C."/>
            <person name="Murphy C."/>
            <person name="Pearson M."/>
            <person name="Poon T.W."/>
            <person name="Priest M."/>
            <person name="Roberts A."/>
            <person name="Saif S."/>
            <person name="Shea T."/>
            <person name="Sisk P."/>
            <person name="Sykes S."/>
            <person name="Wortman J."/>
            <person name="Nusbaum C."/>
            <person name="Birren B."/>
        </authorList>
    </citation>
    <scope>NUCLEOTIDE SEQUENCE [LARGE SCALE GENOMIC DNA]</scope>
    <source>
        <strain evidence="7">Tanzania (2000708)</strain>
    </source>
</reference>
<keyword evidence="4" id="KW-0539">Nucleus</keyword>
<dbReference type="PANTHER" id="PTHR19924:SF26">
    <property type="entry name" value="U3 SMALL NUCLEOLAR RNA-ASSOCIATED PROTEIN 15 HOMOLOG"/>
    <property type="match status" value="1"/>
</dbReference>
<dbReference type="OrthoDB" id="189968at2759"/>
<dbReference type="EMBL" id="KI926517">
    <property type="protein sequence ID" value="ETW34531.1"/>
    <property type="molecule type" value="Genomic_DNA"/>
</dbReference>
<comment type="subcellular location">
    <subcellularLocation>
        <location evidence="1">Nucleus</location>
        <location evidence="1">Nucleolus</location>
    </subcellularLocation>
</comment>
<evidence type="ECO:0000256" key="2">
    <source>
        <dbReference type="ARBA" id="ARBA00022574"/>
    </source>
</evidence>
<reference evidence="6 7" key="2">
    <citation type="submission" date="2013-02" db="EMBL/GenBank/DDBJ databases">
        <title>The Genome Sequence of Plasmodium falciparum Tanzania (2000708).</title>
        <authorList>
            <consortium name="The Broad Institute Genome Sequencing Platform"/>
            <consortium name="The Broad Institute Genome Sequencing Center for Infectious Disease"/>
            <person name="Neafsey D."/>
            <person name="Cheeseman I."/>
            <person name="Volkman S."/>
            <person name="Adams J."/>
            <person name="Walker B."/>
            <person name="Young S.K."/>
            <person name="Zeng Q."/>
            <person name="Gargeya S."/>
            <person name="Fitzgerald M."/>
            <person name="Haas B."/>
            <person name="Abouelleil A."/>
            <person name="Alvarado L."/>
            <person name="Arachchi H.M."/>
            <person name="Berlin A.M."/>
            <person name="Chapman S.B."/>
            <person name="Dewar J."/>
            <person name="Goldberg J."/>
            <person name="Griggs A."/>
            <person name="Gujja S."/>
            <person name="Hansen M."/>
            <person name="Howarth C."/>
            <person name="Imamovic A."/>
            <person name="Larimer J."/>
            <person name="McCowan C."/>
            <person name="Murphy C."/>
            <person name="Neiman D."/>
            <person name="Pearson M."/>
            <person name="Priest M."/>
            <person name="Roberts A."/>
            <person name="Saif S."/>
            <person name="Shea T."/>
            <person name="Sisk P."/>
            <person name="Sykes S."/>
            <person name="Wortman J."/>
            <person name="Nusbaum C."/>
            <person name="Birren B."/>
        </authorList>
    </citation>
    <scope>NUCLEOTIDE SEQUENCE [LARGE SCALE GENOMIC DNA]</scope>
    <source>
        <strain evidence="7">Tanzania (2000708)</strain>
    </source>
</reference>
<evidence type="ECO:0000256" key="4">
    <source>
        <dbReference type="ARBA" id="ARBA00023242"/>
    </source>
</evidence>
<dbReference type="InterPro" id="IPR001680">
    <property type="entry name" value="WD40_rpt"/>
</dbReference>
<evidence type="ECO:0000256" key="1">
    <source>
        <dbReference type="ARBA" id="ARBA00004604"/>
    </source>
</evidence>
<dbReference type="Pfam" id="PF00400">
    <property type="entry name" value="WD40"/>
    <property type="match status" value="2"/>
</dbReference>
<dbReference type="PANTHER" id="PTHR19924">
    <property type="entry name" value="UTP15 U3 SMALL NUCLEOLAR RNA-ASSOCIATED PROTEIN 15 FAMILY MEMBER"/>
    <property type="match status" value="1"/>
</dbReference>
<evidence type="ECO:0000313" key="6">
    <source>
        <dbReference type="EMBL" id="ETW34531.1"/>
    </source>
</evidence>
<protein>
    <submittedName>
        <fullName evidence="6">Uncharacterized protein</fullName>
    </submittedName>
</protein>
<dbReference type="AlphaFoldDB" id="A0A024W2Y6"/>
<dbReference type="GO" id="GO:0005730">
    <property type="term" value="C:nucleolus"/>
    <property type="evidence" value="ECO:0007669"/>
    <property type="project" value="UniProtKB-SubCell"/>
</dbReference>
<gene>
    <name evidence="6" type="ORF">PFTANZ_04729</name>
</gene>
<dbReference type="InterPro" id="IPR015943">
    <property type="entry name" value="WD40/YVTN_repeat-like_dom_sf"/>
</dbReference>
<dbReference type="PROSITE" id="PS50294">
    <property type="entry name" value="WD_REPEATS_REGION"/>
    <property type="match status" value="1"/>
</dbReference>